<accession>W5USJ0</accession>
<protein>
    <submittedName>
        <fullName evidence="1">Putative spermidine/putrescine ABC transporter substrate binding protein</fullName>
    </submittedName>
</protein>
<reference evidence="1 2" key="1">
    <citation type="journal article" date="2014" name="Genome Announc.">
        <title>Complete Genome Sequence of Mycoplasma bovoculi Strain M165/69T (ATCC 29104).</title>
        <authorList>
            <person name="Calcutt M.J."/>
            <person name="Foecking M.F."/>
        </authorList>
    </citation>
    <scope>NUCLEOTIDE SEQUENCE [LARGE SCALE GENOMIC DNA]</scope>
    <source>
        <strain evidence="1">M165/69</strain>
    </source>
</reference>
<dbReference type="STRING" id="743966.MYB_00855"/>
<dbReference type="PATRIC" id="fig|743966.3.peg.170"/>
<dbReference type="AlphaFoldDB" id="W5USJ0"/>
<dbReference type="KEGG" id="mbc:MYB_00855"/>
<dbReference type="eggNOG" id="ENOG5030HWB">
    <property type="taxonomic scope" value="Bacteria"/>
</dbReference>
<proteinExistence type="predicted"/>
<keyword evidence="2" id="KW-1185">Reference proteome</keyword>
<dbReference type="Proteomes" id="UP000019229">
    <property type="component" value="Chromosome"/>
</dbReference>
<gene>
    <name evidence="1" type="primary">potD</name>
    <name evidence="1" type="ORF">MYB_00855</name>
</gene>
<evidence type="ECO:0000313" key="2">
    <source>
        <dbReference type="Proteomes" id="UP000019229"/>
    </source>
</evidence>
<dbReference type="HOGENOM" id="CLU_031703_0_0_14"/>
<organism evidence="1 2">
    <name type="scientific">Mesomycoplasma bovoculi M165/69</name>
    <dbReference type="NCBI Taxonomy" id="743966"/>
    <lineage>
        <taxon>Bacteria</taxon>
        <taxon>Bacillati</taxon>
        <taxon>Mycoplasmatota</taxon>
        <taxon>Mycoplasmoidales</taxon>
        <taxon>Metamycoplasmataceae</taxon>
        <taxon>Mesomycoplasma</taxon>
    </lineage>
</organism>
<dbReference type="OrthoDB" id="403918at2"/>
<name>W5USJ0_9BACT</name>
<evidence type="ECO:0000313" key="1">
    <source>
        <dbReference type="EMBL" id="AHH45184.1"/>
    </source>
</evidence>
<dbReference type="RefSeq" id="WP_022935691.1">
    <property type="nucleotide sequence ID" value="NZ_CP007154.1"/>
</dbReference>
<sequence>MNTKIKKWFFKSAIFAGLFSAIGLVAYFKIQTPFKPVVYNYESYISKTGKERIDQDFNYREFGDLSEFTRAIEDNRTIAGVGSDFQIARLVQKKLLQKINYAKLFPNWDVAGAFKVSNNYSTLTKEAKQEFINKKRAAFVKMFRPEIVAHIDKYDKYMHDDQGKPIDVDHDGIPDHFWEFFIPYYTQDKVMAYTIGDYDVDGKDKNGHDIKVRKNMRKFMDKWSPEEKKEIQEKGIRFKDQSLAGIGTSLRQHGYKYFEWTESMFDNLLIGTEKLNEYGTEINEKNYKQIVDAFINYIGAISGHPYTDLKHNVFKTSGLELANSVIDPSLNQDVGLLYNGDALDANFSKDNYEILEEENTIRIIRPKNNLTLLDGWVILASTPEDTTDKLYHTLYESIFKGEDFTLDEMLKHTAVETKYNWKLNDETEKYEKQSGQGYSFDFSSVPSMENFDYINYTPTFQKSYDFFRKFYFNDDVATVKENEDGDEIYLLLNKDSQIITNPDDLTFDKVLANASDPKTLKSLNMYLTQQPEQTLRGNLPTEENKDEGRYSLTYTFLKPIDEHLLSLIRTYYTLKTKN</sequence>
<dbReference type="EMBL" id="CP007154">
    <property type="protein sequence ID" value="AHH45184.1"/>
    <property type="molecule type" value="Genomic_DNA"/>
</dbReference>